<gene>
    <name evidence="3" type="ORF">WG929_20295</name>
</gene>
<keyword evidence="2" id="KW-0732">Signal</keyword>
<dbReference type="Pfam" id="PF09982">
    <property type="entry name" value="LpxR"/>
    <property type="match status" value="1"/>
</dbReference>
<dbReference type="InterPro" id="IPR037107">
    <property type="entry name" value="Put_OMP_sf"/>
</dbReference>
<evidence type="ECO:0000256" key="2">
    <source>
        <dbReference type="SAM" id="SignalP"/>
    </source>
</evidence>
<organism evidence="3 4">
    <name type="scientific">Oceanobacter antarcticus</name>
    <dbReference type="NCBI Taxonomy" id="3133425"/>
    <lineage>
        <taxon>Bacteria</taxon>
        <taxon>Pseudomonadati</taxon>
        <taxon>Pseudomonadota</taxon>
        <taxon>Gammaproteobacteria</taxon>
        <taxon>Oceanospirillales</taxon>
        <taxon>Oceanospirillaceae</taxon>
        <taxon>Oceanobacter</taxon>
    </lineage>
</organism>
<dbReference type="Gene3D" id="2.40.128.140">
    <property type="entry name" value="Outer membrane protein"/>
    <property type="match status" value="2"/>
</dbReference>
<evidence type="ECO:0000313" key="4">
    <source>
        <dbReference type="Proteomes" id="UP001620597"/>
    </source>
</evidence>
<dbReference type="RefSeq" id="WP_416207530.1">
    <property type="nucleotide sequence ID" value="NZ_JBBKTX010000041.1"/>
</dbReference>
<keyword evidence="1" id="KW-0175">Coiled coil</keyword>
<dbReference type="InterPro" id="IPR018707">
    <property type="entry name" value="LpxR"/>
</dbReference>
<feature type="signal peptide" evidence="2">
    <location>
        <begin position="1"/>
        <end position="18"/>
    </location>
</feature>
<evidence type="ECO:0000313" key="3">
    <source>
        <dbReference type="EMBL" id="MFK4754746.1"/>
    </source>
</evidence>
<keyword evidence="4" id="KW-1185">Reference proteome</keyword>
<dbReference type="Proteomes" id="UP001620597">
    <property type="component" value="Unassembled WGS sequence"/>
</dbReference>
<dbReference type="EMBL" id="JBBKTX010000041">
    <property type="protein sequence ID" value="MFK4754746.1"/>
    <property type="molecule type" value="Genomic_DNA"/>
</dbReference>
<name>A0ABW8NPF1_9GAMM</name>
<feature type="chain" id="PRO_5045066270" evidence="2">
    <location>
        <begin position="19"/>
        <end position="500"/>
    </location>
</feature>
<proteinExistence type="predicted"/>
<sequence length="500" mass="56234">MKSITFICLLVSSSLAVADSSDDSYSLLSLLFNNSEFEQRHVNHLQKIWRSQIENDALTGENITDQYYTNALNIRAYANLEGGFLLDGWRLYGFRCGPDGNNGDCDRSARSNVSNRDLKLVSYGYSMGHKMYTPYQHAGEGEVAPAGFQYKANAEYYDRPFAAWANIARNITIRGLDGYTEHEMSIGMVGPAAAGRWTQENAHRYPFKGADPIDGWETQVENRLALQYTGKYARHLLQGDMLWGRLAISHFAKAELGTIIGRIGYGAELAMVWPQARRCERYAASKMLFVSAVAEQGVPLVERFDVYIQELQQYLLGDNYIPDRIYLRIQTLLVALESVNEQDMADVYRVLEQAQAELQALNNEMQNLALTSCHPDSFYTELSGNMTGHYVAYNYLIDDGIHVPAGSNMSSANPVMQQGGTLKVHRNPWIASASFGVMVGWRDSWGLGVRYNYRTEETLEQKEQHAWAELVVEGKSNWAAAFIPALLMAAAVNNRDNWPD</sequence>
<protein>
    <submittedName>
        <fullName evidence="3">Lipid A-modifier LpxR family protein</fullName>
    </submittedName>
</protein>
<accession>A0ABW8NPF1</accession>
<comment type="caution">
    <text evidence="3">The sequence shown here is derived from an EMBL/GenBank/DDBJ whole genome shotgun (WGS) entry which is preliminary data.</text>
</comment>
<feature type="coiled-coil region" evidence="1">
    <location>
        <begin position="344"/>
        <end position="371"/>
    </location>
</feature>
<reference evidence="3 4" key="1">
    <citation type="submission" date="2024-03" db="EMBL/GenBank/DDBJ databases">
        <title>High-quality draft genome sequence of Oceanobacter sp. wDCs-4.</title>
        <authorList>
            <person name="Dong C."/>
        </authorList>
    </citation>
    <scope>NUCLEOTIDE SEQUENCE [LARGE SCALE GENOMIC DNA]</scope>
    <source>
        <strain evidence="4">wDCs-4</strain>
    </source>
</reference>
<evidence type="ECO:0000256" key="1">
    <source>
        <dbReference type="SAM" id="Coils"/>
    </source>
</evidence>